<organism evidence="1 2">
    <name type="scientific">Trypanosoma congolense (strain IL3000)</name>
    <dbReference type="NCBI Taxonomy" id="1068625"/>
    <lineage>
        <taxon>Eukaryota</taxon>
        <taxon>Discoba</taxon>
        <taxon>Euglenozoa</taxon>
        <taxon>Kinetoplastea</taxon>
        <taxon>Metakinetoplastina</taxon>
        <taxon>Trypanosomatida</taxon>
        <taxon>Trypanosomatidae</taxon>
        <taxon>Trypanosoma</taxon>
        <taxon>Nannomonas</taxon>
    </lineage>
</organism>
<keyword evidence="2" id="KW-1185">Reference proteome</keyword>
<dbReference type="Proteomes" id="UP000000702">
    <property type="component" value="Unassembled WGS sequence"/>
</dbReference>
<evidence type="ECO:0000313" key="1">
    <source>
        <dbReference type="EMBL" id="CCD11966.1"/>
    </source>
</evidence>
<protein>
    <submittedName>
        <fullName evidence="1">WGS project CAEQ00000000 data, annotated contig 11</fullName>
    </submittedName>
</protein>
<name>F9W478_TRYCI</name>
<proteinExistence type="predicted"/>
<gene>
    <name evidence="1" type="ORF">TCIL3000_0_00200</name>
</gene>
<reference evidence="1 2" key="2">
    <citation type="journal article" date="2012" name="Proc. Natl. Acad. Sci. U.S.A.">
        <title>Antigenic diversity is generated by distinct evolutionary mechanisms in African trypanosome species.</title>
        <authorList>
            <person name="Jackson A.P."/>
            <person name="Berry A."/>
            <person name="Aslett M."/>
            <person name="Allison H.C."/>
            <person name="Burton P."/>
            <person name="Vavrova-Anderson J."/>
            <person name="Brown R."/>
            <person name="Browne H."/>
            <person name="Corton N."/>
            <person name="Hauser H."/>
            <person name="Gamble J."/>
            <person name="Gilderthorp R."/>
            <person name="Marcello L."/>
            <person name="McQuillan J."/>
            <person name="Otto T.D."/>
            <person name="Quail M.A."/>
            <person name="Sanders M.J."/>
            <person name="van Tonder A."/>
            <person name="Ginger M.L."/>
            <person name="Field M.C."/>
            <person name="Barry J.D."/>
            <person name="Hertz-Fowler C."/>
            <person name="Berriman M."/>
        </authorList>
    </citation>
    <scope>NUCLEOTIDE SEQUENCE [LARGE SCALE GENOMIC DNA]</scope>
    <source>
        <strain evidence="1 2">IL3000</strain>
    </source>
</reference>
<accession>F9W478</accession>
<reference evidence="2" key="1">
    <citation type="submission" date="2011-07" db="EMBL/GenBank/DDBJ databases">
        <title>Divergent evolution of antigenic variation in African trypanosomes.</title>
        <authorList>
            <person name="Jackson A.P."/>
            <person name="Berry A."/>
            <person name="Allison H.C."/>
            <person name="Burton P."/>
            <person name="Anderson J."/>
            <person name="Aslett M."/>
            <person name="Brown R."/>
            <person name="Corton N."/>
            <person name="Harris D."/>
            <person name="Hauser H."/>
            <person name="Gamble J."/>
            <person name="Gilderthorp R."/>
            <person name="McQuillan J."/>
            <person name="Quail M.A."/>
            <person name="Sanders M."/>
            <person name="Van Tonder A."/>
            <person name="Ginger M.L."/>
            <person name="Donelson J.E."/>
            <person name="Field M.C."/>
            <person name="Barry J.D."/>
            <person name="Berriman M."/>
            <person name="Hertz-Fowler C."/>
        </authorList>
    </citation>
    <scope>NUCLEOTIDE SEQUENCE [LARGE SCALE GENOMIC DNA]</scope>
    <source>
        <strain evidence="2">IL3000</strain>
    </source>
</reference>
<evidence type="ECO:0000313" key="2">
    <source>
        <dbReference type="Proteomes" id="UP000000702"/>
    </source>
</evidence>
<dbReference type="VEuPathDB" id="TriTrypDB:TcIL3000_0_00200"/>
<sequence length="174" mass="19917">MASFTQTFQYLLPLGYWVPTVLGSTALKYITPRSAAAIVFWVVCCMQSCLWTTGRSVQRTKKYVMLFSLSMLLHLRQEASEGAPMSLKLTFFFTFSMEMGHYVIIRTHIQVLLVLRDVAHLTQRHRCGGDPAAARNVTHYEMEKCGSGIVETLTRVFFFTKRFLGRLLGFLEML</sequence>
<dbReference type="AlphaFoldDB" id="F9W478"/>
<dbReference type="EMBL" id="CAEQ01000526">
    <property type="protein sequence ID" value="CCD11966.1"/>
    <property type="molecule type" value="Genomic_DNA"/>
</dbReference>
<comment type="caution">
    <text evidence="1">The sequence shown here is derived from an EMBL/GenBank/DDBJ whole genome shotgun (WGS) entry which is preliminary data.</text>
</comment>